<accession>A0A9K3D8C4</accession>
<name>A0A9K3D8C4_9EUKA</name>
<feature type="compositionally biased region" description="Basic and acidic residues" evidence="1">
    <location>
        <begin position="27"/>
        <end position="46"/>
    </location>
</feature>
<reference evidence="2 3" key="1">
    <citation type="journal article" date="2018" name="PLoS ONE">
        <title>The draft genome of Kipferlia bialata reveals reductive genome evolution in fornicate parasites.</title>
        <authorList>
            <person name="Tanifuji G."/>
            <person name="Takabayashi S."/>
            <person name="Kume K."/>
            <person name="Takagi M."/>
            <person name="Nakayama T."/>
            <person name="Kamikawa R."/>
            <person name="Inagaki Y."/>
            <person name="Hashimoto T."/>
        </authorList>
    </citation>
    <scope>NUCLEOTIDE SEQUENCE [LARGE SCALE GENOMIC DNA]</scope>
    <source>
        <strain evidence="2">NY0173</strain>
    </source>
</reference>
<proteinExistence type="predicted"/>
<dbReference type="Proteomes" id="UP000265618">
    <property type="component" value="Unassembled WGS sequence"/>
</dbReference>
<feature type="region of interest" description="Disordered" evidence="1">
    <location>
        <begin position="1"/>
        <end position="55"/>
    </location>
</feature>
<feature type="compositionally biased region" description="Basic residues" evidence="1">
    <location>
        <begin position="17"/>
        <end position="26"/>
    </location>
</feature>
<dbReference type="EMBL" id="BDIP01005160">
    <property type="protein sequence ID" value="GIQ89545.1"/>
    <property type="molecule type" value="Genomic_DNA"/>
</dbReference>
<feature type="compositionally biased region" description="Basic and acidic residues" evidence="1">
    <location>
        <begin position="178"/>
        <end position="196"/>
    </location>
</feature>
<evidence type="ECO:0000256" key="1">
    <source>
        <dbReference type="SAM" id="MobiDB-lite"/>
    </source>
</evidence>
<dbReference type="AlphaFoldDB" id="A0A9K3D8C4"/>
<evidence type="ECO:0000313" key="3">
    <source>
        <dbReference type="Proteomes" id="UP000265618"/>
    </source>
</evidence>
<evidence type="ECO:0000313" key="2">
    <source>
        <dbReference type="EMBL" id="GIQ89545.1"/>
    </source>
</evidence>
<feature type="compositionally biased region" description="Pro residues" evidence="1">
    <location>
        <begin position="1"/>
        <end position="11"/>
    </location>
</feature>
<keyword evidence="3" id="KW-1185">Reference proteome</keyword>
<comment type="caution">
    <text evidence="2">The sequence shown here is derived from an EMBL/GenBank/DDBJ whole genome shotgun (WGS) entry which is preliminary data.</text>
</comment>
<organism evidence="2 3">
    <name type="scientific">Kipferlia bialata</name>
    <dbReference type="NCBI Taxonomy" id="797122"/>
    <lineage>
        <taxon>Eukaryota</taxon>
        <taxon>Metamonada</taxon>
        <taxon>Carpediemonas-like organisms</taxon>
        <taxon>Kipferlia</taxon>
    </lineage>
</organism>
<feature type="non-terminal residue" evidence="2">
    <location>
        <position position="1"/>
    </location>
</feature>
<gene>
    <name evidence="2" type="ORF">KIPB_012043</name>
</gene>
<sequence>YRMSPPSPPPGTVSGKGHSRSKSSRHSQREREREREKETHVPKPHDPTLPMSCVPLPSPHPSILLRPVTVQEGVPYNRLASVVSEAPPAGILTSALGAITTVLLSLSDNKERPPSTSVPAHPPNPHHHVRLAETVVFVTEILSLALSCPLTSMPLFANNPNRAFRALIDASCIPLETEGEREGGREGEREGEREDPVTPLTLHRHPMSILATKVRLRVGAQRALATLLCCQYGQGEGETQGRQSRYC</sequence>
<feature type="region of interest" description="Disordered" evidence="1">
    <location>
        <begin position="177"/>
        <end position="199"/>
    </location>
</feature>
<protein>
    <submittedName>
        <fullName evidence="2">Uncharacterized protein</fullName>
    </submittedName>
</protein>